<accession>A0ABU3D546</accession>
<keyword evidence="5" id="KW-1185">Reference proteome</keyword>
<gene>
    <name evidence="4" type="ORF">RM539_08670</name>
</gene>
<dbReference type="Pfam" id="PF13439">
    <property type="entry name" value="Glyco_transf_4"/>
    <property type="match status" value="1"/>
</dbReference>
<feature type="domain" description="Glycosyl transferase family 1" evidence="2">
    <location>
        <begin position="176"/>
        <end position="328"/>
    </location>
</feature>
<dbReference type="CDD" id="cd03801">
    <property type="entry name" value="GT4_PimA-like"/>
    <property type="match status" value="1"/>
</dbReference>
<protein>
    <submittedName>
        <fullName evidence="4">Glycosyltransferase family 4 protein</fullName>
        <ecNumber evidence="4">2.4.-.-</ecNumber>
    </submittedName>
</protein>
<dbReference type="Gene3D" id="3.40.50.2000">
    <property type="entry name" value="Glycogen Phosphorylase B"/>
    <property type="match status" value="2"/>
</dbReference>
<evidence type="ECO:0000256" key="1">
    <source>
        <dbReference type="ARBA" id="ARBA00022679"/>
    </source>
</evidence>
<dbReference type="EC" id="2.4.-.-" evidence="4"/>
<reference evidence="4 5" key="1">
    <citation type="submission" date="2023-09" db="EMBL/GenBank/DDBJ databases">
        <authorList>
            <person name="Rey-Velasco X."/>
        </authorList>
    </citation>
    <scope>NUCLEOTIDE SEQUENCE [LARGE SCALE GENOMIC DNA]</scope>
    <source>
        <strain evidence="4 5">F117</strain>
    </source>
</reference>
<keyword evidence="1 4" id="KW-0808">Transferase</keyword>
<evidence type="ECO:0000313" key="4">
    <source>
        <dbReference type="EMBL" id="MDT0676652.1"/>
    </source>
</evidence>
<dbReference type="InterPro" id="IPR001296">
    <property type="entry name" value="Glyco_trans_1"/>
</dbReference>
<dbReference type="GO" id="GO:0016757">
    <property type="term" value="F:glycosyltransferase activity"/>
    <property type="evidence" value="ECO:0007669"/>
    <property type="project" value="UniProtKB-KW"/>
</dbReference>
<dbReference type="RefSeq" id="WP_311502997.1">
    <property type="nucleotide sequence ID" value="NZ_JAVRHK010000005.1"/>
</dbReference>
<dbReference type="EMBL" id="JAVRHK010000005">
    <property type="protein sequence ID" value="MDT0676652.1"/>
    <property type="molecule type" value="Genomic_DNA"/>
</dbReference>
<name>A0ABU3D546_9FLAO</name>
<dbReference type="Proteomes" id="UP001262582">
    <property type="component" value="Unassembled WGS sequence"/>
</dbReference>
<proteinExistence type="predicted"/>
<keyword evidence="4" id="KW-0328">Glycosyltransferase</keyword>
<evidence type="ECO:0000259" key="3">
    <source>
        <dbReference type="Pfam" id="PF13439"/>
    </source>
</evidence>
<sequence>MTTDTVGGVWTYTVELCRALIKHDIEVHLAAMGSWPSEAQEKEAFHLPNVVLYKSDYKLEWMQDPWEDVQKAHKWITSIYQTVHPDLVHFNNYAHIDNFWSCPIVTVFHSCVQTWWQAVKGTGAPASWNRYTGIVKNSLNTSDVVVSPTESLLKKAVDTHNISCRTEVIHNGREINFSKEIEKENFILCMGRIWDEAKNLKSLSGIAKNLPWPVYIAGNNTDPNTGVKVEIENVHFLGSLSPNEAKDLMARAAIFASPTKYEPFGLAILEAAKAGCALALSNIDTLVELWDATATFFDPENPRETENKILALIEDKNYREQLSAKSKERSKRYSLQKMGEEYAALYKRLIVSRKTDLNQLSSSL</sequence>
<dbReference type="Pfam" id="PF00534">
    <property type="entry name" value="Glycos_transf_1"/>
    <property type="match status" value="1"/>
</dbReference>
<feature type="domain" description="Glycosyltransferase subfamily 4-like N-terminal" evidence="3">
    <location>
        <begin position="6"/>
        <end position="173"/>
    </location>
</feature>
<dbReference type="InterPro" id="IPR028098">
    <property type="entry name" value="Glyco_trans_4-like_N"/>
</dbReference>
<evidence type="ECO:0000259" key="2">
    <source>
        <dbReference type="Pfam" id="PF00534"/>
    </source>
</evidence>
<dbReference type="PANTHER" id="PTHR46401:SF2">
    <property type="entry name" value="GLYCOSYLTRANSFERASE WBBK-RELATED"/>
    <property type="match status" value="1"/>
</dbReference>
<organism evidence="4 5">
    <name type="scientific">Autumnicola musiva</name>
    <dbReference type="NCBI Taxonomy" id="3075589"/>
    <lineage>
        <taxon>Bacteria</taxon>
        <taxon>Pseudomonadati</taxon>
        <taxon>Bacteroidota</taxon>
        <taxon>Flavobacteriia</taxon>
        <taxon>Flavobacteriales</taxon>
        <taxon>Flavobacteriaceae</taxon>
        <taxon>Autumnicola</taxon>
    </lineage>
</organism>
<dbReference type="SUPFAM" id="SSF53756">
    <property type="entry name" value="UDP-Glycosyltransferase/glycogen phosphorylase"/>
    <property type="match status" value="1"/>
</dbReference>
<comment type="caution">
    <text evidence="4">The sequence shown here is derived from an EMBL/GenBank/DDBJ whole genome shotgun (WGS) entry which is preliminary data.</text>
</comment>
<evidence type="ECO:0000313" key="5">
    <source>
        <dbReference type="Proteomes" id="UP001262582"/>
    </source>
</evidence>
<dbReference type="PANTHER" id="PTHR46401">
    <property type="entry name" value="GLYCOSYLTRANSFERASE WBBK-RELATED"/>
    <property type="match status" value="1"/>
</dbReference>